<dbReference type="Proteomes" id="UP000064967">
    <property type="component" value="Chromosome"/>
</dbReference>
<keyword evidence="3" id="KW-1185">Reference proteome</keyword>
<feature type="domain" description="IgGFc-binding protein N-terminal" evidence="1">
    <location>
        <begin position="237"/>
        <end position="561"/>
    </location>
</feature>
<protein>
    <recommendedName>
        <fullName evidence="1">IgGFc-binding protein N-terminal domain-containing protein</fullName>
    </recommendedName>
</protein>
<evidence type="ECO:0000313" key="2">
    <source>
        <dbReference type="EMBL" id="AKU95058.1"/>
    </source>
</evidence>
<gene>
    <name evidence="2" type="ORF">AKJ09_01722</name>
</gene>
<dbReference type="EMBL" id="CP012333">
    <property type="protein sequence ID" value="AKU95058.1"/>
    <property type="molecule type" value="Genomic_DNA"/>
</dbReference>
<dbReference type="KEGG" id="llu:AKJ09_01722"/>
<dbReference type="PANTHER" id="PTHR46534">
    <property type="entry name" value="IGGFC_BINDING DOMAIN-CONTAINING PROTEIN"/>
    <property type="match status" value="1"/>
</dbReference>
<dbReference type="PANTHER" id="PTHR46534:SF1">
    <property type="entry name" value="IGGFC-BINDING PROTEIN N-TERMINAL DOMAIN-CONTAINING PROTEIN"/>
    <property type="match status" value="1"/>
</dbReference>
<proteinExistence type="predicted"/>
<evidence type="ECO:0000313" key="3">
    <source>
        <dbReference type="Proteomes" id="UP000064967"/>
    </source>
</evidence>
<sequence length="588" mass="61224">MAFGALLPMACGQHRDDFDGTAQNSFTPDTGADVAFPPACVGVRCSPDLKKVLCQHQDGTEDVFEACGPELGCADGHCAAPCTSAELAKGSIGCAFATLPSDTTNGGSGGSCFAVMIANTWDAPATIQATLGDTPVDIGASVYYAETVGATVHYERVTGAIDPGKAAIVFLAQGSTANVPPMGTFTACPEGVVPAVREDPIAHGTARTRAFLLSTNVPVSAYSIYPYGGASSHISTAMALLPLSSWGKSYIAVSGISTGGGMNSSPTIQIVAAEDDTVVRMRPRVDVRDGAGVPGVGSQQTQSWTLAGGEVLQITQPNDTSGSPVESNKPIGLFGGAECPYVPAQTPACDTLQQQVAPVAQWGSAYALVPYRPRLAEGNAGTDARESVPWRFVGAFDGTRLTYDPSPPPFGAPDTLDAGQAVTFTSTYVGTVRSQDDAHPFHVAAYMTGGSTYGGLGDPDFVTIVPTEQFLDRYVFFTDFTYPETTLSIVRRATPRGFLPVTLDCVGEVPDFRPLGGTGELEYAWVRLTAGGTPQSFASGTCGYGRHEAKSDSPFALYVWGTGQYVSYGYPGGMGSRPLAELEGPLIK</sequence>
<dbReference type="AlphaFoldDB" id="A0A0K1PNF4"/>
<dbReference type="InterPro" id="IPR035234">
    <property type="entry name" value="IgGFc-bd_N"/>
</dbReference>
<dbReference type="Pfam" id="PF17517">
    <property type="entry name" value="IgGFc_binding"/>
    <property type="match status" value="1"/>
</dbReference>
<evidence type="ECO:0000259" key="1">
    <source>
        <dbReference type="Pfam" id="PF17517"/>
    </source>
</evidence>
<reference evidence="2 3" key="1">
    <citation type="submission" date="2015-08" db="EMBL/GenBank/DDBJ databases">
        <authorList>
            <person name="Babu N.S."/>
            <person name="Beckwith C.J."/>
            <person name="Beseler K.G."/>
            <person name="Brison A."/>
            <person name="Carone J.V."/>
            <person name="Caskin T.P."/>
            <person name="Diamond M."/>
            <person name="Durham M.E."/>
            <person name="Foxe J.M."/>
            <person name="Go M."/>
            <person name="Henderson B.A."/>
            <person name="Jones I.B."/>
            <person name="McGettigan J.A."/>
            <person name="Micheletti S.J."/>
            <person name="Nasrallah M.E."/>
            <person name="Ortiz D."/>
            <person name="Piller C.R."/>
            <person name="Privatt S.R."/>
            <person name="Schneider S.L."/>
            <person name="Sharp S."/>
            <person name="Smith T.C."/>
            <person name="Stanton J.D."/>
            <person name="Ullery H.E."/>
            <person name="Wilson R.J."/>
            <person name="Serrano M.G."/>
            <person name="Buck G."/>
            <person name="Lee V."/>
            <person name="Wang Y."/>
            <person name="Carvalho R."/>
            <person name="Voegtly L."/>
            <person name="Shi R."/>
            <person name="Duckworth R."/>
            <person name="Johnson A."/>
            <person name="Loviza R."/>
            <person name="Walstead R."/>
            <person name="Shah Z."/>
            <person name="Kiflezghi M."/>
            <person name="Wade K."/>
            <person name="Ball S.L."/>
            <person name="Bradley K.W."/>
            <person name="Asai D.J."/>
            <person name="Bowman C.A."/>
            <person name="Russell D.A."/>
            <person name="Pope W.H."/>
            <person name="Jacobs-Sera D."/>
            <person name="Hendrix R.W."/>
            <person name="Hatfull G.F."/>
        </authorList>
    </citation>
    <scope>NUCLEOTIDE SEQUENCE [LARGE SCALE GENOMIC DNA]</scope>
    <source>
        <strain evidence="2 3">DSM 27648</strain>
    </source>
</reference>
<dbReference type="STRING" id="1391654.AKJ09_01722"/>
<accession>A0A0K1PNF4</accession>
<name>A0A0K1PNF4_9BACT</name>
<organism evidence="2 3">
    <name type="scientific">Labilithrix luteola</name>
    <dbReference type="NCBI Taxonomy" id="1391654"/>
    <lineage>
        <taxon>Bacteria</taxon>
        <taxon>Pseudomonadati</taxon>
        <taxon>Myxococcota</taxon>
        <taxon>Polyangia</taxon>
        <taxon>Polyangiales</taxon>
        <taxon>Labilitrichaceae</taxon>
        <taxon>Labilithrix</taxon>
    </lineage>
</organism>